<dbReference type="EMBL" id="QJKJ01000648">
    <property type="protein sequence ID" value="RDY11385.1"/>
    <property type="molecule type" value="Genomic_DNA"/>
</dbReference>
<organism evidence="2 3">
    <name type="scientific">Mucuna pruriens</name>
    <name type="common">Velvet bean</name>
    <name type="synonym">Dolichos pruriens</name>
    <dbReference type="NCBI Taxonomy" id="157652"/>
    <lineage>
        <taxon>Eukaryota</taxon>
        <taxon>Viridiplantae</taxon>
        <taxon>Streptophyta</taxon>
        <taxon>Embryophyta</taxon>
        <taxon>Tracheophyta</taxon>
        <taxon>Spermatophyta</taxon>
        <taxon>Magnoliopsida</taxon>
        <taxon>eudicotyledons</taxon>
        <taxon>Gunneridae</taxon>
        <taxon>Pentapetalae</taxon>
        <taxon>rosids</taxon>
        <taxon>fabids</taxon>
        <taxon>Fabales</taxon>
        <taxon>Fabaceae</taxon>
        <taxon>Papilionoideae</taxon>
        <taxon>50 kb inversion clade</taxon>
        <taxon>NPAAA clade</taxon>
        <taxon>indigoferoid/millettioid clade</taxon>
        <taxon>Phaseoleae</taxon>
        <taxon>Mucuna</taxon>
    </lineage>
</organism>
<sequence>MPINFSLKLKIKYNRLSLSLMRLIMIENVNSSMPKTYDAREFMKLVKDYSQFNITNKLIMGNLTSELINKKSSSRIGDPSYLGNSSQTKDNKKRRKAYENAAKNGAPQAVGIFIVVVDIKRTTKKPYDQ</sequence>
<feature type="region of interest" description="Disordered" evidence="1">
    <location>
        <begin position="73"/>
        <end position="102"/>
    </location>
</feature>
<feature type="non-terminal residue" evidence="2">
    <location>
        <position position="129"/>
    </location>
</feature>
<reference evidence="2" key="1">
    <citation type="submission" date="2018-05" db="EMBL/GenBank/DDBJ databases">
        <title>Draft genome of Mucuna pruriens seed.</title>
        <authorList>
            <person name="Nnadi N.E."/>
            <person name="Vos R."/>
            <person name="Hasami M.H."/>
            <person name="Devisetty U.K."/>
            <person name="Aguiy J.C."/>
        </authorList>
    </citation>
    <scope>NUCLEOTIDE SEQUENCE [LARGE SCALE GENOMIC DNA]</scope>
    <source>
        <strain evidence="2">JCA_2017</strain>
    </source>
</reference>
<dbReference type="AlphaFoldDB" id="A0A371I8P1"/>
<protein>
    <submittedName>
        <fullName evidence="2">Uncharacterized protein</fullName>
    </submittedName>
</protein>
<comment type="caution">
    <text evidence="2">The sequence shown here is derived from an EMBL/GenBank/DDBJ whole genome shotgun (WGS) entry which is preliminary data.</text>
</comment>
<name>A0A371I8P1_MUCPR</name>
<evidence type="ECO:0000313" key="3">
    <source>
        <dbReference type="Proteomes" id="UP000257109"/>
    </source>
</evidence>
<accession>A0A371I8P1</accession>
<proteinExistence type="predicted"/>
<gene>
    <name evidence="2" type="ORF">CR513_03966</name>
</gene>
<dbReference type="Proteomes" id="UP000257109">
    <property type="component" value="Unassembled WGS sequence"/>
</dbReference>
<keyword evidence="3" id="KW-1185">Reference proteome</keyword>
<evidence type="ECO:0000256" key="1">
    <source>
        <dbReference type="SAM" id="MobiDB-lite"/>
    </source>
</evidence>
<feature type="non-terminal residue" evidence="2">
    <location>
        <position position="1"/>
    </location>
</feature>
<evidence type="ECO:0000313" key="2">
    <source>
        <dbReference type="EMBL" id="RDY11385.1"/>
    </source>
</evidence>